<dbReference type="Gene3D" id="3.90.1580.10">
    <property type="entry name" value="paralog of FGE (formylglycine-generating enzyme)"/>
    <property type="match status" value="1"/>
</dbReference>
<feature type="domain" description="Sulfatase-modifying factor enzyme-like" evidence="2">
    <location>
        <begin position="44"/>
        <end position="323"/>
    </location>
</feature>
<feature type="compositionally biased region" description="Polar residues" evidence="1">
    <location>
        <begin position="15"/>
        <end position="37"/>
    </location>
</feature>
<organism evidence="3 4">
    <name type="scientific">Halalkalibacter kiskunsagensis</name>
    <dbReference type="NCBI Taxonomy" id="1548599"/>
    <lineage>
        <taxon>Bacteria</taxon>
        <taxon>Bacillati</taxon>
        <taxon>Bacillota</taxon>
        <taxon>Bacilli</taxon>
        <taxon>Bacillales</taxon>
        <taxon>Bacillaceae</taxon>
        <taxon>Halalkalibacter</taxon>
    </lineage>
</organism>
<dbReference type="InterPro" id="IPR051043">
    <property type="entry name" value="Sulfatase_Mod_Factor_Kinase"/>
</dbReference>
<comment type="caution">
    <text evidence="3">The sequence shown here is derived from an EMBL/GenBank/DDBJ whole genome shotgun (WGS) entry which is preliminary data.</text>
</comment>
<evidence type="ECO:0000313" key="4">
    <source>
        <dbReference type="Proteomes" id="UP001589838"/>
    </source>
</evidence>
<name>A0ABV6KJY2_9BACI</name>
<dbReference type="EMBL" id="JBHLUX010000039">
    <property type="protein sequence ID" value="MFC0472141.1"/>
    <property type="molecule type" value="Genomic_DNA"/>
</dbReference>
<sequence>MKQEKNHPCCAARRQNVSGTHNTLNANQSKKKQNSSITLTEGKNNMVLLAGDSFWMGTNSSEGYPQDGEGPVRKVTIDPFYLSPYAVTNKEFAAFVQDTGYVTEAEKFEWSFVFNLFVDKSEVDILDGHLPYTPWWIPVKEAYWYQPEGPNSSIDHRMNHPVVHISWTDANAYCKWAGKRLPTEAEWEYAARGGLEKKRYPWGDQLRPNDQHHCNIWQGKFPKDNDASDGYAGTCPVDEYIPNGYGLYNMVGNVWEWCGDWFSPTFHLKGTKVNPMGPGLGNARVMRGGSYLCHESYCNRYRVAARSSNTPDSSTGNIGFRCAADAR</sequence>
<dbReference type="Proteomes" id="UP001589838">
    <property type="component" value="Unassembled WGS sequence"/>
</dbReference>
<reference evidence="3 4" key="1">
    <citation type="submission" date="2024-09" db="EMBL/GenBank/DDBJ databases">
        <authorList>
            <person name="Sun Q."/>
            <person name="Mori K."/>
        </authorList>
    </citation>
    <scope>NUCLEOTIDE SEQUENCE [LARGE SCALE GENOMIC DNA]</scope>
    <source>
        <strain evidence="3 4">NCAIM B.02610</strain>
    </source>
</reference>
<evidence type="ECO:0000256" key="1">
    <source>
        <dbReference type="SAM" id="MobiDB-lite"/>
    </source>
</evidence>
<gene>
    <name evidence="3" type="ORF">ACFFHM_16940</name>
</gene>
<dbReference type="InterPro" id="IPR042095">
    <property type="entry name" value="SUMF_sf"/>
</dbReference>
<evidence type="ECO:0000259" key="2">
    <source>
        <dbReference type="Pfam" id="PF03781"/>
    </source>
</evidence>
<protein>
    <submittedName>
        <fullName evidence="3">Formylglycine-generating enzyme family protein</fullName>
    </submittedName>
</protein>
<dbReference type="SUPFAM" id="SSF56436">
    <property type="entry name" value="C-type lectin-like"/>
    <property type="match status" value="1"/>
</dbReference>
<dbReference type="InterPro" id="IPR005532">
    <property type="entry name" value="SUMF_dom"/>
</dbReference>
<dbReference type="PANTHER" id="PTHR23150:SF19">
    <property type="entry name" value="FORMYLGLYCINE-GENERATING ENZYME"/>
    <property type="match status" value="1"/>
</dbReference>
<keyword evidence="4" id="KW-1185">Reference proteome</keyword>
<feature type="region of interest" description="Disordered" evidence="1">
    <location>
        <begin position="1"/>
        <end position="37"/>
    </location>
</feature>
<dbReference type="PANTHER" id="PTHR23150">
    <property type="entry name" value="SULFATASE MODIFYING FACTOR 1, 2"/>
    <property type="match status" value="1"/>
</dbReference>
<proteinExistence type="predicted"/>
<dbReference type="InterPro" id="IPR016187">
    <property type="entry name" value="CTDL_fold"/>
</dbReference>
<dbReference type="Pfam" id="PF03781">
    <property type="entry name" value="FGE-sulfatase"/>
    <property type="match status" value="1"/>
</dbReference>
<accession>A0ABV6KJY2</accession>
<evidence type="ECO:0000313" key="3">
    <source>
        <dbReference type="EMBL" id="MFC0472141.1"/>
    </source>
</evidence>
<dbReference type="RefSeq" id="WP_335960686.1">
    <property type="nucleotide sequence ID" value="NZ_JAXBLX010000011.1"/>
</dbReference>